<evidence type="ECO:0000259" key="5">
    <source>
        <dbReference type="Pfam" id="PF00441"/>
    </source>
</evidence>
<feature type="domain" description="Acyl-CoA dehydrogenase/oxidase N-terminal" evidence="6">
    <location>
        <begin position="40"/>
        <end position="92"/>
    </location>
</feature>
<evidence type="ECO:0000256" key="3">
    <source>
        <dbReference type="ARBA" id="ARBA00022630"/>
    </source>
</evidence>
<evidence type="ECO:0000256" key="4">
    <source>
        <dbReference type="ARBA" id="ARBA00022827"/>
    </source>
</evidence>
<dbReference type="InterPro" id="IPR009100">
    <property type="entry name" value="AcylCoA_DH/oxidase_NM_dom_sf"/>
</dbReference>
<dbReference type="AlphaFoldDB" id="A0A853B9L5"/>
<evidence type="ECO:0000313" key="8">
    <source>
        <dbReference type="Proteomes" id="UP000549616"/>
    </source>
</evidence>
<comment type="caution">
    <text evidence="7">The sequence shown here is derived from an EMBL/GenBank/DDBJ whole genome shotgun (WGS) entry which is preliminary data.</text>
</comment>
<dbReference type="GO" id="GO:0050660">
    <property type="term" value="F:flavin adenine dinucleotide binding"/>
    <property type="evidence" value="ECO:0007669"/>
    <property type="project" value="InterPro"/>
</dbReference>
<keyword evidence="4" id="KW-0274">FAD</keyword>
<evidence type="ECO:0000256" key="2">
    <source>
        <dbReference type="ARBA" id="ARBA00009347"/>
    </source>
</evidence>
<proteinExistence type="inferred from homology"/>
<dbReference type="PROSITE" id="PS00073">
    <property type="entry name" value="ACYL_COA_DH_2"/>
    <property type="match status" value="1"/>
</dbReference>
<dbReference type="Pfam" id="PF00441">
    <property type="entry name" value="Acyl-CoA_dh_1"/>
    <property type="match status" value="1"/>
</dbReference>
<reference evidence="7 8" key="1">
    <citation type="submission" date="2020-07" db="EMBL/GenBank/DDBJ databases">
        <title>Sequencing the genomes of 1000 actinobacteria strains.</title>
        <authorList>
            <person name="Klenk H.-P."/>
        </authorList>
    </citation>
    <scope>NUCLEOTIDE SEQUENCE [LARGE SCALE GENOMIC DNA]</scope>
    <source>
        <strain evidence="7 8">DSM 104006</strain>
    </source>
</reference>
<dbReference type="Gene3D" id="1.10.540.10">
    <property type="entry name" value="Acyl-CoA dehydrogenase/oxidase, N-terminal domain"/>
    <property type="match status" value="1"/>
</dbReference>
<name>A0A853B9L5_9PSEU</name>
<evidence type="ECO:0000256" key="1">
    <source>
        <dbReference type="ARBA" id="ARBA00001974"/>
    </source>
</evidence>
<accession>A0A853B9L5</accession>
<feature type="domain" description="Acyl-CoA dehydrogenase/oxidase C-terminal" evidence="5">
    <location>
        <begin position="186"/>
        <end position="297"/>
    </location>
</feature>
<dbReference type="Pfam" id="PF02771">
    <property type="entry name" value="Acyl-CoA_dh_N"/>
    <property type="match status" value="1"/>
</dbReference>
<dbReference type="InterPro" id="IPR006089">
    <property type="entry name" value="Acyl-CoA_DH_CS"/>
</dbReference>
<dbReference type="EMBL" id="JACCFK010000001">
    <property type="protein sequence ID" value="NYI91116.1"/>
    <property type="molecule type" value="Genomic_DNA"/>
</dbReference>
<sequence length="319" mass="32477">MSRNTPALTGDQSDLVAMLDALMSDVDIQLSDARPDEVAHLRARLADLGVWTLAVPERLGGGGGDQALAAVAVARLARRWAALAWAAVQAHAAAELLEGHPGLLARVHAGDVAIAVTGGHRVDAAGEAPHVVVLGAEGARLYGPESLHYTAVRHTGLDGALTRIVRFDGDGTTLGGDVDGARVRLRLGAAAVAAGIADAAAEAALGYSAVRKQFGGALTALPAVRDALFDSSGAAAVQLRQVVQSAEAAPWQAAAVLESACETAIDAAARAVQSHGGYGYLTEYPVERLLRDAVSLRAACDTAATRRDGALDLAGSAKG</sequence>
<protein>
    <submittedName>
        <fullName evidence="7">Alkylation response protein AidB-like acyl-CoA dehydrogenase</fullName>
    </submittedName>
</protein>
<comment type="similarity">
    <text evidence="2">Belongs to the acyl-CoA dehydrogenase family.</text>
</comment>
<gene>
    <name evidence="7" type="ORF">HNR02_004439</name>
</gene>
<keyword evidence="3" id="KW-0285">Flavoprotein</keyword>
<dbReference type="RefSeq" id="WP_179775045.1">
    <property type="nucleotide sequence ID" value="NZ_JACCFK010000001.1"/>
</dbReference>
<dbReference type="Proteomes" id="UP000549616">
    <property type="component" value="Unassembled WGS sequence"/>
</dbReference>
<evidence type="ECO:0000313" key="7">
    <source>
        <dbReference type="EMBL" id="NYI91116.1"/>
    </source>
</evidence>
<dbReference type="PANTHER" id="PTHR43884:SF12">
    <property type="entry name" value="ISOVALERYL-COA DEHYDROGENASE, MITOCHONDRIAL-RELATED"/>
    <property type="match status" value="1"/>
</dbReference>
<keyword evidence="8" id="KW-1185">Reference proteome</keyword>
<dbReference type="SUPFAM" id="SSF47203">
    <property type="entry name" value="Acyl-CoA dehydrogenase C-terminal domain-like"/>
    <property type="match status" value="1"/>
</dbReference>
<dbReference type="InterPro" id="IPR037069">
    <property type="entry name" value="AcylCoA_DH/ox_N_sf"/>
</dbReference>
<dbReference type="InterPro" id="IPR013786">
    <property type="entry name" value="AcylCoA_DH/ox_N"/>
</dbReference>
<dbReference type="Gene3D" id="1.20.140.10">
    <property type="entry name" value="Butyryl-CoA Dehydrogenase, subunit A, domain 3"/>
    <property type="match status" value="1"/>
</dbReference>
<dbReference type="GO" id="GO:0003995">
    <property type="term" value="F:acyl-CoA dehydrogenase activity"/>
    <property type="evidence" value="ECO:0007669"/>
    <property type="project" value="InterPro"/>
</dbReference>
<evidence type="ECO:0000259" key="6">
    <source>
        <dbReference type="Pfam" id="PF02771"/>
    </source>
</evidence>
<organism evidence="7 8">
    <name type="scientific">Amycolatopsis endophytica</name>
    <dbReference type="NCBI Taxonomy" id="860233"/>
    <lineage>
        <taxon>Bacteria</taxon>
        <taxon>Bacillati</taxon>
        <taxon>Actinomycetota</taxon>
        <taxon>Actinomycetes</taxon>
        <taxon>Pseudonocardiales</taxon>
        <taxon>Pseudonocardiaceae</taxon>
        <taxon>Amycolatopsis</taxon>
    </lineage>
</organism>
<comment type="cofactor">
    <cofactor evidence="1">
        <name>FAD</name>
        <dbReference type="ChEBI" id="CHEBI:57692"/>
    </cofactor>
</comment>
<dbReference type="InterPro" id="IPR009075">
    <property type="entry name" value="AcylCo_DH/oxidase_C"/>
</dbReference>
<dbReference type="InterPro" id="IPR036250">
    <property type="entry name" value="AcylCo_DH-like_C"/>
</dbReference>
<dbReference type="PANTHER" id="PTHR43884">
    <property type="entry name" value="ACYL-COA DEHYDROGENASE"/>
    <property type="match status" value="1"/>
</dbReference>
<dbReference type="SUPFAM" id="SSF56645">
    <property type="entry name" value="Acyl-CoA dehydrogenase NM domain-like"/>
    <property type="match status" value="1"/>
</dbReference>